<evidence type="ECO:0000313" key="7">
    <source>
        <dbReference type="EMBL" id="AEF18083.1"/>
    </source>
</evidence>
<feature type="transmembrane region" description="Helical" evidence="5">
    <location>
        <begin position="74"/>
        <end position="102"/>
    </location>
</feature>
<feature type="transmembrane region" description="Helical" evidence="5">
    <location>
        <begin position="255"/>
        <end position="277"/>
    </location>
</feature>
<gene>
    <name evidence="7" type="ordered locus">Thexy_2070</name>
</gene>
<dbReference type="GO" id="GO:0008273">
    <property type="term" value="F:calcium, potassium:sodium antiporter activity"/>
    <property type="evidence" value="ECO:0007669"/>
    <property type="project" value="TreeGrafter"/>
</dbReference>
<accession>F6BKD6</accession>
<dbReference type="eggNOG" id="COG0530">
    <property type="taxonomic scope" value="Bacteria"/>
</dbReference>
<reference evidence="7" key="1">
    <citation type="submission" date="2011-05" db="EMBL/GenBank/DDBJ databases">
        <title>Complete sequence of Thermoanaerobacterium xylanolyticum LX-11.</title>
        <authorList>
            <consortium name="US DOE Joint Genome Institute"/>
            <person name="Lucas S."/>
            <person name="Han J."/>
            <person name="Lapidus A."/>
            <person name="Cheng J.-F."/>
            <person name="Goodwin L."/>
            <person name="Pitluck S."/>
            <person name="Peters L."/>
            <person name="Mikhailova N."/>
            <person name="Lu M."/>
            <person name="Han C."/>
            <person name="Tapia R."/>
            <person name="Land M."/>
            <person name="Hauser L."/>
            <person name="Kyrpides N."/>
            <person name="Ivanova N."/>
            <person name="Pagani I."/>
            <person name="Hemme C."/>
            <person name="Woyke T."/>
        </authorList>
    </citation>
    <scope>NUCLEOTIDE SEQUENCE</scope>
    <source>
        <strain evidence="7">LX-11</strain>
    </source>
</reference>
<dbReference type="GO" id="GO:0006874">
    <property type="term" value="P:intracellular calcium ion homeostasis"/>
    <property type="evidence" value="ECO:0007669"/>
    <property type="project" value="TreeGrafter"/>
</dbReference>
<evidence type="ECO:0000256" key="3">
    <source>
        <dbReference type="ARBA" id="ARBA00022989"/>
    </source>
</evidence>
<protein>
    <submittedName>
        <fullName evidence="7">Sodium/calcium exchanger membrane region</fullName>
    </submittedName>
</protein>
<dbReference type="PANTHER" id="PTHR10846:SF8">
    <property type="entry name" value="INNER MEMBRANE PROTEIN YRBG"/>
    <property type="match status" value="1"/>
</dbReference>
<evidence type="ECO:0000313" key="8">
    <source>
        <dbReference type="Proteomes" id="UP000007239"/>
    </source>
</evidence>
<dbReference type="PANTHER" id="PTHR10846">
    <property type="entry name" value="SODIUM/POTASSIUM/CALCIUM EXCHANGER"/>
    <property type="match status" value="1"/>
</dbReference>
<dbReference type="AlphaFoldDB" id="F6BKD6"/>
<evidence type="ECO:0000256" key="2">
    <source>
        <dbReference type="ARBA" id="ARBA00022692"/>
    </source>
</evidence>
<feature type="transmembrane region" description="Helical" evidence="5">
    <location>
        <begin position="6"/>
        <end position="26"/>
    </location>
</feature>
<dbReference type="Gene3D" id="1.20.1420.30">
    <property type="entry name" value="NCX, central ion-binding region"/>
    <property type="match status" value="1"/>
</dbReference>
<dbReference type="GO" id="GO:0005886">
    <property type="term" value="C:plasma membrane"/>
    <property type="evidence" value="ECO:0007669"/>
    <property type="project" value="TreeGrafter"/>
</dbReference>
<feature type="domain" description="Sodium/calcium exchanger membrane region" evidence="6">
    <location>
        <begin position="191"/>
        <end position="328"/>
    </location>
</feature>
<dbReference type="HOGENOM" id="CLU_072251_0_0_9"/>
<evidence type="ECO:0000256" key="4">
    <source>
        <dbReference type="ARBA" id="ARBA00023136"/>
    </source>
</evidence>
<dbReference type="RefSeq" id="WP_013788813.1">
    <property type="nucleotide sequence ID" value="NC_015555.1"/>
</dbReference>
<dbReference type="Proteomes" id="UP000007239">
    <property type="component" value="Chromosome"/>
</dbReference>
<comment type="subcellular location">
    <subcellularLocation>
        <location evidence="1">Membrane</location>
        <topology evidence="1">Multi-pass membrane protein</topology>
    </subcellularLocation>
</comment>
<feature type="transmembrane region" description="Helical" evidence="5">
    <location>
        <begin position="146"/>
        <end position="165"/>
    </location>
</feature>
<name>F6BKD6_THEXL</name>
<proteinExistence type="predicted"/>
<feature type="transmembrane region" description="Helical" evidence="5">
    <location>
        <begin position="215"/>
        <end position="234"/>
    </location>
</feature>
<dbReference type="InterPro" id="IPR004481">
    <property type="entry name" value="K/Na/Ca-exchanger"/>
</dbReference>
<evidence type="ECO:0000256" key="5">
    <source>
        <dbReference type="SAM" id="Phobius"/>
    </source>
</evidence>
<keyword evidence="8" id="KW-1185">Reference proteome</keyword>
<dbReference type="Pfam" id="PF01699">
    <property type="entry name" value="Na_Ca_ex"/>
    <property type="match status" value="2"/>
</dbReference>
<feature type="transmembrane region" description="Helical" evidence="5">
    <location>
        <begin position="122"/>
        <end position="140"/>
    </location>
</feature>
<keyword evidence="3 5" id="KW-1133">Transmembrane helix</keyword>
<feature type="domain" description="Sodium/calcium exchanger membrane region" evidence="6">
    <location>
        <begin position="4"/>
        <end position="160"/>
    </location>
</feature>
<keyword evidence="4 5" id="KW-0472">Membrane</keyword>
<feature type="transmembrane region" description="Helical" evidence="5">
    <location>
        <begin position="310"/>
        <end position="329"/>
    </location>
</feature>
<sequence length="330" mass="36119">MALLTIMLLMSLTFILVSCAYFTNAVEWLGKKFNLNQGVIGSIFAAVGTAMPETIIPVIAIIFHNGQASEEIGIGAIVGAPFMLSTLGFFVTGASAIIYALFHKRSLKITPSLTGFQRDMSYFITMYSLAVITSIVNNYIDIKNIVSIAILVSYFVYVIRTFSSNDESINDVKNLYFSAHFHSKPAVNLILLQLILSLLGISYGAHIFIKYTEQVSAMAGIPPAILSLIITPIATELPEKLNSVLWIGQKKDTLALLNITGAMVFQSSVPVAIGMMFTEWHLTGLTMLTTMLSLISSYICLLYASNKKSLSPFVLMSGIIFYAIFLMALL</sequence>
<feature type="transmembrane region" description="Helical" evidence="5">
    <location>
        <begin position="38"/>
        <end position="62"/>
    </location>
</feature>
<feature type="transmembrane region" description="Helical" evidence="5">
    <location>
        <begin position="283"/>
        <end position="303"/>
    </location>
</feature>
<dbReference type="KEGG" id="txy:Thexy_2070"/>
<dbReference type="STRING" id="858215.Thexy_2070"/>
<dbReference type="InterPro" id="IPR044880">
    <property type="entry name" value="NCX_ion-bd_dom_sf"/>
</dbReference>
<keyword evidence="2 5" id="KW-0812">Transmembrane</keyword>
<dbReference type="EMBL" id="CP002739">
    <property type="protein sequence ID" value="AEF18083.1"/>
    <property type="molecule type" value="Genomic_DNA"/>
</dbReference>
<dbReference type="InterPro" id="IPR004837">
    <property type="entry name" value="NaCa_Exmemb"/>
</dbReference>
<dbReference type="GO" id="GO:0005262">
    <property type="term" value="F:calcium channel activity"/>
    <property type="evidence" value="ECO:0007669"/>
    <property type="project" value="TreeGrafter"/>
</dbReference>
<evidence type="ECO:0000256" key="1">
    <source>
        <dbReference type="ARBA" id="ARBA00004141"/>
    </source>
</evidence>
<feature type="transmembrane region" description="Helical" evidence="5">
    <location>
        <begin position="186"/>
        <end position="209"/>
    </location>
</feature>
<evidence type="ECO:0000259" key="6">
    <source>
        <dbReference type="Pfam" id="PF01699"/>
    </source>
</evidence>
<organism evidence="7 8">
    <name type="scientific">Thermoanaerobacterium xylanolyticum (strain ATCC 49914 / DSM 7097 / LX-11)</name>
    <dbReference type="NCBI Taxonomy" id="858215"/>
    <lineage>
        <taxon>Bacteria</taxon>
        <taxon>Bacillati</taxon>
        <taxon>Bacillota</taxon>
        <taxon>Clostridia</taxon>
        <taxon>Thermoanaerobacterales</taxon>
        <taxon>Thermoanaerobacteraceae</taxon>
        <taxon>Thermoanaerobacterium</taxon>
    </lineage>
</organism>